<name>A0A918HBV9_9ACTN</name>
<reference evidence="1" key="1">
    <citation type="journal article" date="2014" name="Int. J. Syst. Evol. Microbiol.">
        <title>Complete genome sequence of Corynebacterium casei LMG S-19264T (=DSM 44701T), isolated from a smear-ripened cheese.</title>
        <authorList>
            <consortium name="US DOE Joint Genome Institute (JGI-PGF)"/>
            <person name="Walter F."/>
            <person name="Albersmeier A."/>
            <person name="Kalinowski J."/>
            <person name="Ruckert C."/>
        </authorList>
    </citation>
    <scope>NUCLEOTIDE SEQUENCE</scope>
    <source>
        <strain evidence="1">JCM 4125</strain>
    </source>
</reference>
<dbReference type="EMBL" id="BMSA01000008">
    <property type="protein sequence ID" value="GGT52705.1"/>
    <property type="molecule type" value="Genomic_DNA"/>
</dbReference>
<reference evidence="1" key="2">
    <citation type="submission" date="2020-09" db="EMBL/GenBank/DDBJ databases">
        <authorList>
            <person name="Sun Q."/>
            <person name="Ohkuma M."/>
        </authorList>
    </citation>
    <scope>NUCLEOTIDE SEQUENCE</scope>
    <source>
        <strain evidence="1">JCM 4125</strain>
    </source>
</reference>
<gene>
    <name evidence="1" type="ORF">GCM10010226_32110</name>
</gene>
<accession>A0A918HBV9</accession>
<evidence type="ECO:0000313" key="1">
    <source>
        <dbReference type="EMBL" id="GGT52705.1"/>
    </source>
</evidence>
<dbReference type="AlphaFoldDB" id="A0A918HBV9"/>
<keyword evidence="2" id="KW-1185">Reference proteome</keyword>
<comment type="caution">
    <text evidence="1">The sequence shown here is derived from an EMBL/GenBank/DDBJ whole genome shotgun (WGS) entry which is preliminary data.</text>
</comment>
<proteinExistence type="predicted"/>
<protein>
    <submittedName>
        <fullName evidence="1">Uncharacterized protein</fullName>
    </submittedName>
</protein>
<sequence>METGRHWRCWAQNQVATTLQMPSAGARGTDEADPAALVKLRAEGLVEQITLARASRMRVRFPTQ</sequence>
<dbReference type="Proteomes" id="UP000646776">
    <property type="component" value="Unassembled WGS sequence"/>
</dbReference>
<evidence type="ECO:0000313" key="2">
    <source>
        <dbReference type="Proteomes" id="UP000646776"/>
    </source>
</evidence>
<organism evidence="1 2">
    <name type="scientific">Streptomyces phaeofaciens</name>
    <dbReference type="NCBI Taxonomy" id="68254"/>
    <lineage>
        <taxon>Bacteria</taxon>
        <taxon>Bacillati</taxon>
        <taxon>Actinomycetota</taxon>
        <taxon>Actinomycetes</taxon>
        <taxon>Kitasatosporales</taxon>
        <taxon>Streptomycetaceae</taxon>
        <taxon>Streptomyces</taxon>
    </lineage>
</organism>